<organism evidence="4 5">
    <name type="scientific">Lutibacter profundi</name>
    <dbReference type="NCBI Taxonomy" id="1622118"/>
    <lineage>
        <taxon>Bacteria</taxon>
        <taxon>Pseudomonadati</taxon>
        <taxon>Bacteroidota</taxon>
        <taxon>Flavobacteriia</taxon>
        <taxon>Flavobacteriales</taxon>
        <taxon>Flavobacteriaceae</taxon>
        <taxon>Lutibacter</taxon>
    </lineage>
</organism>
<dbReference type="PRINTS" id="PR00081">
    <property type="entry name" value="GDHRDH"/>
</dbReference>
<reference evidence="4 5" key="2">
    <citation type="journal article" date="2016" name="Int. J. Syst. Evol. Microbiol.">
        <title>Lutibacter profundi sp. nov., isolated from a deep-sea hydrothermal system on the Arctic Mid-Ocean Ridge and emended description of the genus Lutibacter.</title>
        <authorList>
            <person name="Le Moine Bauer S."/>
            <person name="Roalkvam I."/>
            <person name="Steen I.H."/>
            <person name="Dahle H."/>
        </authorList>
    </citation>
    <scope>NUCLEOTIDE SEQUENCE [LARGE SCALE GENOMIC DNA]</scope>
    <source>
        <strain evidence="4 5">LP1</strain>
    </source>
</reference>
<dbReference type="Gene3D" id="3.40.50.720">
    <property type="entry name" value="NAD(P)-binding Rossmann-like Domain"/>
    <property type="match status" value="1"/>
</dbReference>
<keyword evidence="2" id="KW-0560">Oxidoreductase</keyword>
<dbReference type="InterPro" id="IPR036291">
    <property type="entry name" value="NAD(P)-bd_dom_sf"/>
</dbReference>
<gene>
    <name evidence="4" type="ORF">Lupro_09170</name>
</gene>
<dbReference type="InterPro" id="IPR002347">
    <property type="entry name" value="SDR_fam"/>
</dbReference>
<dbReference type="KEGG" id="lut:Lupro_09170"/>
<reference evidence="5" key="1">
    <citation type="submission" date="2015-12" db="EMBL/GenBank/DDBJ databases">
        <title>Complete genome sequence of Lutibacter profundus strain LP1.</title>
        <authorList>
            <person name="Wissuwa J."/>
            <person name="Le Moine Bauer S."/>
            <person name="Stokke R."/>
            <person name="Dahle H."/>
            <person name="Steen I.H."/>
        </authorList>
    </citation>
    <scope>NUCLEOTIDE SEQUENCE [LARGE SCALE GENOMIC DNA]</scope>
    <source>
        <strain evidence="5">LP1</strain>
    </source>
</reference>
<proteinExistence type="inferred from homology"/>
<dbReference type="PROSITE" id="PS00061">
    <property type="entry name" value="ADH_SHORT"/>
    <property type="match status" value="1"/>
</dbReference>
<dbReference type="PATRIC" id="fig|1622118.3.peg.1897"/>
<dbReference type="PANTHER" id="PTHR44196">
    <property type="entry name" value="DEHYDROGENASE/REDUCTASE SDR FAMILY MEMBER 7B"/>
    <property type="match status" value="1"/>
</dbReference>
<name>A0A109RNS0_9FLAO</name>
<sequence>MNFTNKIIWITGASSGIGKSLALELSKQNVQLILSSRNEIELNNVKNACENTLNVKILPLDLENYKSLTSKVNEALLLFGGIDILFNNGGIGQRSLVKDTLIEVDKRIMDINYFGTIALTKALLPHFIQKNSGYFVITSSVVGKIGTPMRSSYAASKHALHGFFDSLRAEVYKNNIKIILVCPGFIQTNISINALTGKGIPQNKMNALTENGMSSSLFVKQLLKAVQKEKQEIIIGGFKEKLAVYTKRFFPKILSILIRRLKVT</sequence>
<comment type="similarity">
    <text evidence="1 3">Belongs to the short-chain dehydrogenases/reductases (SDR) family.</text>
</comment>
<dbReference type="InterPro" id="IPR020904">
    <property type="entry name" value="Sc_DH/Rdtase_CS"/>
</dbReference>
<dbReference type="EMBL" id="CP013355">
    <property type="protein sequence ID" value="AMC11422.1"/>
    <property type="molecule type" value="Genomic_DNA"/>
</dbReference>
<evidence type="ECO:0000256" key="3">
    <source>
        <dbReference type="RuleBase" id="RU000363"/>
    </source>
</evidence>
<dbReference type="CDD" id="cd05332">
    <property type="entry name" value="11beta-HSD1_like_SDR_c"/>
    <property type="match status" value="1"/>
</dbReference>
<dbReference type="SUPFAM" id="SSF51735">
    <property type="entry name" value="NAD(P)-binding Rossmann-fold domains"/>
    <property type="match status" value="1"/>
</dbReference>
<accession>A0A109RNS0</accession>
<dbReference type="PRINTS" id="PR00080">
    <property type="entry name" value="SDRFAMILY"/>
</dbReference>
<evidence type="ECO:0000313" key="5">
    <source>
        <dbReference type="Proteomes" id="UP000059672"/>
    </source>
</evidence>
<dbReference type="PANTHER" id="PTHR44196:SF1">
    <property type="entry name" value="DEHYDROGENASE_REDUCTASE SDR FAMILY MEMBER 7B"/>
    <property type="match status" value="1"/>
</dbReference>
<dbReference type="GO" id="GO:0016020">
    <property type="term" value="C:membrane"/>
    <property type="evidence" value="ECO:0007669"/>
    <property type="project" value="TreeGrafter"/>
</dbReference>
<dbReference type="GO" id="GO:0016491">
    <property type="term" value="F:oxidoreductase activity"/>
    <property type="evidence" value="ECO:0007669"/>
    <property type="project" value="UniProtKB-KW"/>
</dbReference>
<protein>
    <submittedName>
        <fullName evidence="4">Short-chain dehydrogenase</fullName>
    </submittedName>
</protein>
<dbReference type="NCBIfam" id="NF004825">
    <property type="entry name" value="PRK06181.1"/>
    <property type="match status" value="1"/>
</dbReference>
<dbReference type="Proteomes" id="UP000059672">
    <property type="component" value="Chromosome"/>
</dbReference>
<evidence type="ECO:0000256" key="1">
    <source>
        <dbReference type="ARBA" id="ARBA00006484"/>
    </source>
</evidence>
<evidence type="ECO:0000256" key="2">
    <source>
        <dbReference type="ARBA" id="ARBA00023002"/>
    </source>
</evidence>
<evidence type="ECO:0000313" key="4">
    <source>
        <dbReference type="EMBL" id="AMC11422.1"/>
    </source>
</evidence>
<dbReference type="OrthoDB" id="822355at2"/>
<dbReference type="Pfam" id="PF00106">
    <property type="entry name" value="adh_short"/>
    <property type="match status" value="1"/>
</dbReference>
<dbReference type="STRING" id="1622118.Lupro_09170"/>
<dbReference type="AlphaFoldDB" id="A0A109RNS0"/>
<keyword evidence="5" id="KW-1185">Reference proteome</keyword>
<dbReference type="RefSeq" id="WP_068209113.1">
    <property type="nucleotide sequence ID" value="NZ_CP013355.1"/>
</dbReference>